<gene>
    <name evidence="1" type="ORF">MLD38_002306</name>
</gene>
<reference evidence="2" key="1">
    <citation type="journal article" date="2023" name="Front. Plant Sci.">
        <title>Chromosomal-level genome assembly of Melastoma candidum provides insights into trichome evolution.</title>
        <authorList>
            <person name="Zhong Y."/>
            <person name="Wu W."/>
            <person name="Sun C."/>
            <person name="Zou P."/>
            <person name="Liu Y."/>
            <person name="Dai S."/>
            <person name="Zhou R."/>
        </authorList>
    </citation>
    <scope>NUCLEOTIDE SEQUENCE [LARGE SCALE GENOMIC DNA]</scope>
</reference>
<dbReference type="EMBL" id="CM042880">
    <property type="protein sequence ID" value="KAI4390166.1"/>
    <property type="molecule type" value="Genomic_DNA"/>
</dbReference>
<dbReference type="Proteomes" id="UP001057402">
    <property type="component" value="Chromosome 1"/>
</dbReference>
<keyword evidence="2" id="KW-1185">Reference proteome</keyword>
<name>A0ACB9SFE2_9MYRT</name>
<comment type="caution">
    <text evidence="1">The sequence shown here is derived from an EMBL/GenBank/DDBJ whole genome shotgun (WGS) entry which is preliminary data.</text>
</comment>
<protein>
    <submittedName>
        <fullName evidence="1">Uncharacterized protein</fullName>
    </submittedName>
</protein>
<proteinExistence type="predicted"/>
<accession>A0ACB9SFE2</accession>
<sequence length="159" mass="17603">MASDSDLEVFGINQDILDSLLEETQGDEQDDVRLNSVIRSLEAEINPNLMVEYCDLLAQVELVGEPGMDSSSAGGTGGAGAGADMDFSWIELDMDRMGLGTSPSEDLNWDINMNHLYGENMGEFEMGEYSQFSYPAGFFYLEEQTPCRPLWQANCDDML</sequence>
<evidence type="ECO:0000313" key="2">
    <source>
        <dbReference type="Proteomes" id="UP001057402"/>
    </source>
</evidence>
<organism evidence="1 2">
    <name type="scientific">Melastoma candidum</name>
    <dbReference type="NCBI Taxonomy" id="119954"/>
    <lineage>
        <taxon>Eukaryota</taxon>
        <taxon>Viridiplantae</taxon>
        <taxon>Streptophyta</taxon>
        <taxon>Embryophyta</taxon>
        <taxon>Tracheophyta</taxon>
        <taxon>Spermatophyta</taxon>
        <taxon>Magnoliopsida</taxon>
        <taxon>eudicotyledons</taxon>
        <taxon>Gunneridae</taxon>
        <taxon>Pentapetalae</taxon>
        <taxon>rosids</taxon>
        <taxon>malvids</taxon>
        <taxon>Myrtales</taxon>
        <taxon>Melastomataceae</taxon>
        <taxon>Melastomatoideae</taxon>
        <taxon>Melastomateae</taxon>
        <taxon>Melastoma</taxon>
    </lineage>
</organism>
<evidence type="ECO:0000313" key="1">
    <source>
        <dbReference type="EMBL" id="KAI4390166.1"/>
    </source>
</evidence>